<organism evidence="2 3">
    <name type="scientific">Trichostrongylus colubriformis</name>
    <name type="common">Black scour worm</name>
    <dbReference type="NCBI Taxonomy" id="6319"/>
    <lineage>
        <taxon>Eukaryota</taxon>
        <taxon>Metazoa</taxon>
        <taxon>Ecdysozoa</taxon>
        <taxon>Nematoda</taxon>
        <taxon>Chromadorea</taxon>
        <taxon>Rhabditida</taxon>
        <taxon>Rhabditina</taxon>
        <taxon>Rhabditomorpha</taxon>
        <taxon>Strongyloidea</taxon>
        <taxon>Trichostrongylidae</taxon>
        <taxon>Trichostrongylus</taxon>
    </lineage>
</organism>
<feature type="compositionally biased region" description="Low complexity" evidence="1">
    <location>
        <begin position="176"/>
        <end position="185"/>
    </location>
</feature>
<feature type="compositionally biased region" description="Basic residues" evidence="1">
    <location>
        <begin position="1"/>
        <end position="16"/>
    </location>
</feature>
<feature type="compositionally biased region" description="Basic residues" evidence="1">
    <location>
        <begin position="69"/>
        <end position="85"/>
    </location>
</feature>
<reference evidence="2 3" key="1">
    <citation type="submission" date="2019-10" db="EMBL/GenBank/DDBJ databases">
        <title>Assembly and Annotation for the nematode Trichostrongylus colubriformis.</title>
        <authorList>
            <person name="Martin J."/>
        </authorList>
    </citation>
    <scope>NUCLEOTIDE SEQUENCE [LARGE SCALE GENOMIC DNA]</scope>
    <source>
        <strain evidence="2">G859</strain>
        <tissue evidence="2">Whole worm</tissue>
    </source>
</reference>
<dbReference type="Proteomes" id="UP001331761">
    <property type="component" value="Unassembled WGS sequence"/>
</dbReference>
<proteinExistence type="predicted"/>
<keyword evidence="3" id="KW-1185">Reference proteome</keyword>
<name>A0AAN8IX00_TRICO</name>
<comment type="caution">
    <text evidence="2">The sequence shown here is derived from an EMBL/GenBank/DDBJ whole genome shotgun (WGS) entry which is preliminary data.</text>
</comment>
<evidence type="ECO:0000313" key="3">
    <source>
        <dbReference type="Proteomes" id="UP001331761"/>
    </source>
</evidence>
<feature type="region of interest" description="Disordered" evidence="1">
    <location>
        <begin position="1"/>
        <end position="29"/>
    </location>
</feature>
<evidence type="ECO:0000313" key="2">
    <source>
        <dbReference type="EMBL" id="KAK5984542.1"/>
    </source>
</evidence>
<protein>
    <submittedName>
        <fullName evidence="2">Uncharacterized protein</fullName>
    </submittedName>
</protein>
<feature type="region of interest" description="Disordered" evidence="1">
    <location>
        <begin position="64"/>
        <end position="86"/>
    </location>
</feature>
<feature type="region of interest" description="Disordered" evidence="1">
    <location>
        <begin position="124"/>
        <end position="185"/>
    </location>
</feature>
<accession>A0AAN8IX00</accession>
<evidence type="ECO:0000256" key="1">
    <source>
        <dbReference type="SAM" id="MobiDB-lite"/>
    </source>
</evidence>
<dbReference type="AlphaFoldDB" id="A0AAN8IX00"/>
<gene>
    <name evidence="2" type="ORF">GCK32_007649</name>
</gene>
<dbReference type="EMBL" id="WIXE01002745">
    <property type="protein sequence ID" value="KAK5984542.1"/>
    <property type="molecule type" value="Genomic_DNA"/>
</dbReference>
<sequence length="206" mass="22930">MVPSPRKTRTSPRKKAWASPPKAVGKSFSSIFSDTDFSPLNSSWAEITANDESLNSSILENISKSESRRGRKASVPKKANSKPKFVRSLDLTQEVFGGGRRSERIKEKVDVVVVEKRTTHVDETSLRSRETRKRHLSTASSATLNEDCEGCSPIKRAPPTSGSMSSGRPARKNLKSSTPTRSPFRSRWAIENPLLFYNTGKSYKQQ</sequence>